<feature type="domain" description="Glycoside hydrolase family 65 N-terminal" evidence="8">
    <location>
        <begin position="9"/>
        <end position="263"/>
    </location>
</feature>
<feature type="site" description="Important for catalytic activity and assists the phosphoryl transfer reaction to Asp8 by balancing charge and orienting the reacting groups" evidence="5">
    <location>
        <position position="922"/>
    </location>
</feature>
<comment type="similarity">
    <text evidence="1">Belongs to the HAD-like hydrolase superfamily. CbbY/CbbZ/Gph/YieH family.</text>
</comment>
<dbReference type="InterPro" id="IPR036412">
    <property type="entry name" value="HAD-like_sf"/>
</dbReference>
<dbReference type="GO" id="GO:0016757">
    <property type="term" value="F:glycosyltransferase activity"/>
    <property type="evidence" value="ECO:0007669"/>
    <property type="project" value="UniProtKB-ARBA"/>
</dbReference>
<dbReference type="InterPro" id="IPR037018">
    <property type="entry name" value="GH65_N"/>
</dbReference>
<evidence type="ECO:0000256" key="2">
    <source>
        <dbReference type="PIRSR" id="PIRSR610972-1"/>
    </source>
</evidence>
<dbReference type="Gene3D" id="1.10.150.240">
    <property type="entry name" value="Putative phosphatase, domain 2"/>
    <property type="match status" value="1"/>
</dbReference>
<comment type="cofactor">
    <cofactor evidence="4">
        <name>Mg(2+)</name>
        <dbReference type="ChEBI" id="CHEBI:18420"/>
    </cofactor>
    <text evidence="4">Binds 2 magnesium ions per subunit.</text>
</comment>
<evidence type="ECO:0000259" key="6">
    <source>
        <dbReference type="Pfam" id="PF03632"/>
    </source>
</evidence>
<dbReference type="InterPro" id="IPR010976">
    <property type="entry name" value="B-phosphoglucomutase_hydrolase"/>
</dbReference>
<dbReference type="RefSeq" id="WP_110322581.1">
    <property type="nucleotide sequence ID" value="NZ_QJKD01000004.1"/>
</dbReference>
<dbReference type="Pfam" id="PF00702">
    <property type="entry name" value="Hydrolase"/>
    <property type="match status" value="1"/>
</dbReference>
<dbReference type="InterPro" id="IPR011013">
    <property type="entry name" value="Gal_mutarotase_sf_dom"/>
</dbReference>
<feature type="site" description="Important for catalytic activity and assists the phosphoryl transfer reaction to Asp8 by balancing charge and orienting the reacting groups" evidence="5">
    <location>
        <position position="891"/>
    </location>
</feature>
<dbReference type="NCBIfam" id="TIGR02009">
    <property type="entry name" value="PGMB-YQAB-SF"/>
    <property type="match status" value="1"/>
</dbReference>
<feature type="binding site" evidence="4">
    <location>
        <position position="785"/>
    </location>
    <ligand>
        <name>Mg(2+)</name>
        <dbReference type="ChEBI" id="CHEBI:18420"/>
    </ligand>
</feature>
<feature type="domain" description="Glycoside hydrolase family 65 central catalytic" evidence="6">
    <location>
        <begin position="320"/>
        <end position="678"/>
    </location>
</feature>
<dbReference type="Gene3D" id="3.40.50.1000">
    <property type="entry name" value="HAD superfamily/HAD-like"/>
    <property type="match status" value="1"/>
</dbReference>
<dbReference type="InterPro" id="IPR012341">
    <property type="entry name" value="6hp_glycosidase-like_sf"/>
</dbReference>
<dbReference type="Pfam" id="PF03633">
    <property type="entry name" value="Glyco_hydro_65C"/>
    <property type="match status" value="1"/>
</dbReference>
<feature type="binding site" evidence="4">
    <location>
        <position position="946"/>
    </location>
    <ligand>
        <name>Mg(2+)</name>
        <dbReference type="ChEBI" id="CHEBI:18420"/>
    </ligand>
</feature>
<feature type="domain" description="Glycoside hydrolase family 65 C-terminal" evidence="7">
    <location>
        <begin position="688"/>
        <end position="747"/>
    </location>
</feature>
<feature type="binding site" evidence="3">
    <location>
        <begin position="891"/>
        <end position="895"/>
    </location>
    <ligand>
        <name>substrate</name>
    </ligand>
</feature>
<evidence type="ECO:0000256" key="3">
    <source>
        <dbReference type="PIRSR" id="PIRSR610972-2"/>
    </source>
</evidence>
<dbReference type="Gene3D" id="1.50.10.10">
    <property type="match status" value="1"/>
</dbReference>
<feature type="binding site" evidence="4">
    <location>
        <position position="947"/>
    </location>
    <ligand>
        <name>Mg(2+)</name>
        <dbReference type="ChEBI" id="CHEBI:18420"/>
    </ligand>
</feature>
<dbReference type="InterPro" id="IPR023198">
    <property type="entry name" value="PGP-like_dom2"/>
</dbReference>
<feature type="binding site" evidence="3">
    <location>
        <position position="801"/>
    </location>
    <ligand>
        <name>substrate</name>
    </ligand>
</feature>
<dbReference type="Gene3D" id="2.60.420.10">
    <property type="entry name" value="Maltose phosphorylase, domain 3"/>
    <property type="match status" value="1"/>
</dbReference>
<dbReference type="GO" id="GO:0008801">
    <property type="term" value="F:beta-phosphoglucomutase activity"/>
    <property type="evidence" value="ECO:0007669"/>
    <property type="project" value="InterPro"/>
</dbReference>
<feature type="binding site" evidence="3">
    <location>
        <begin position="785"/>
        <end position="787"/>
    </location>
    <ligand>
        <name>substrate</name>
    </ligand>
</feature>
<sequence length="991" mass="111985">MSKWIYQTNGFSPDEESCVLHETVFHNGNGYIGVRSNFEEGYPEGLKTIRGSYINGFYDFMKMPQAEKLYGFVEEKQTMVNVADTQTIRLKLGSEEFSLFEGTVLRFCRRLDMEKGVTERSMVWRSPEGKEVEITSRRMASFAKLPLFTIEYQVKSINYSGQAEIISVHNGEVSNYCNPDDPRVAGESISHLCPVRAVVEGAVSCLVTSAAVSGLLACSAVCHQLSVPAEETKETAGHQITRTFHVQMKPGESVTLTKYTVFTDSVRRQDAFAWAMEEMKEALDMGLEYWYQRQQEYLAEFWRRSDLDIDGDEETAVAVRYNLYQLLQSAGRDEFCNIAAKGLSGEGYEGHYFWDTEMYMQPFFTLTNPEISRKLLSFRYRTLEEARKNARIAGHKKGALYPWRTIMGKECSGYFPSGTAAYHINGDIAYAVAAYYLVTEDRKFLADMGAEILFETARLWMDAGNFHEGRFEIHEVTGPDEYTCLVDNNYYTNACAKYNLHWAVRSWEILEKAGTLGPVAEKIGVTEEEVDLFRKAERTMYLPYDEKLGINPQDDTFLSKKVWDLNKTPKENFPLLLHYHPLYLYRHQVCKQADTVLAHVLFEDMQSRETMEKSFDYYEKITTHDSSLSTCIFSIMASRLGRKEKAYSYFGDSAKLDLFNTHHNTGDGIHTANMGGVYMAVVYGFGGLRVKEQGLFLAPYLPEKWNSYRFTFAYLGSLISVEVNRNGCRLTLLEGRPQTVTVYGKRYSFTDSVEFPMMDKEECGESDQRISRMESTPRYDAVIFDLDGVICHTDAYHYEAWKALADRLGVPFDQQINNLLRGVSREESLEIILRHGGLTTLTEEEKRRACAEKNEIYKGLLDEMSPADLSAEVKDTLDGLRAMGIKLAIGSSSKNAKKILERIGLGGYFDAVSDGTNITRSKPDPEVFLLAAQYAAADPEHCLVVEDARAGIEAACRAGMDSAGIGDAASCGEACYGMETFSQLLIICGKP</sequence>
<dbReference type="Gene3D" id="2.70.98.40">
    <property type="entry name" value="Glycoside hydrolase, family 65, N-terminal domain"/>
    <property type="match status" value="1"/>
</dbReference>
<dbReference type="InterPro" id="IPR005194">
    <property type="entry name" value="Glyco_hydro_65_C"/>
</dbReference>
<accession>A0A2V3Y6G7</accession>
<dbReference type="SFLD" id="SFLDG01129">
    <property type="entry name" value="C1.5:_HAD__Beta-PGM__Phosphata"/>
    <property type="match status" value="1"/>
</dbReference>
<dbReference type="PANTHER" id="PTHR11051">
    <property type="entry name" value="GLYCOSYL HYDROLASE-RELATED"/>
    <property type="match status" value="1"/>
</dbReference>
<dbReference type="NCBIfam" id="TIGR01990">
    <property type="entry name" value="bPGM"/>
    <property type="match status" value="1"/>
</dbReference>
<evidence type="ECO:0000256" key="1">
    <source>
        <dbReference type="ARBA" id="ARBA00006171"/>
    </source>
</evidence>
<dbReference type="GO" id="GO:0030246">
    <property type="term" value="F:carbohydrate binding"/>
    <property type="evidence" value="ECO:0007669"/>
    <property type="project" value="InterPro"/>
</dbReference>
<gene>
    <name evidence="9" type="ORF">DFR60_10455</name>
</gene>
<feature type="active site" description="Proton donor/acceptor" evidence="2">
    <location>
        <position position="787"/>
    </location>
</feature>
<dbReference type="SUPFAM" id="SSF56784">
    <property type="entry name" value="HAD-like"/>
    <property type="match status" value="1"/>
</dbReference>
<dbReference type="InterPro" id="IPR006439">
    <property type="entry name" value="HAD-SF_hydro_IA"/>
</dbReference>
<dbReference type="GO" id="GO:0004553">
    <property type="term" value="F:hydrolase activity, hydrolyzing O-glycosyl compounds"/>
    <property type="evidence" value="ECO:0007669"/>
    <property type="project" value="TreeGrafter"/>
</dbReference>
<dbReference type="CDD" id="cd02598">
    <property type="entry name" value="HAD_BPGM"/>
    <property type="match status" value="1"/>
</dbReference>
<dbReference type="NCBIfam" id="TIGR01509">
    <property type="entry name" value="HAD-SF-IA-v3"/>
    <property type="match status" value="1"/>
</dbReference>
<feature type="binding site" evidence="3">
    <location>
        <position position="828"/>
    </location>
    <ligand>
        <name>substrate</name>
    </ligand>
</feature>
<dbReference type="InterPro" id="IPR010972">
    <property type="entry name" value="Beta-PGM"/>
</dbReference>
<feature type="binding site" evidence="3">
    <location>
        <position position="922"/>
    </location>
    <ligand>
        <name>substrate</name>
    </ligand>
</feature>
<dbReference type="GO" id="GO:0000287">
    <property type="term" value="F:magnesium ion binding"/>
    <property type="evidence" value="ECO:0007669"/>
    <property type="project" value="InterPro"/>
</dbReference>
<feature type="binding site" evidence="4">
    <location>
        <position position="787"/>
    </location>
    <ligand>
        <name>Mg(2+)</name>
        <dbReference type="ChEBI" id="CHEBI:18420"/>
    </ligand>
</feature>
<dbReference type="InterPro" id="IPR005195">
    <property type="entry name" value="Glyco_hydro_65_M"/>
</dbReference>
<evidence type="ECO:0000256" key="4">
    <source>
        <dbReference type="PIRSR" id="PIRSR610972-3"/>
    </source>
</evidence>
<dbReference type="EMBL" id="QJKD01000004">
    <property type="protein sequence ID" value="PXX54231.1"/>
    <property type="molecule type" value="Genomic_DNA"/>
</dbReference>
<feature type="binding site" evidence="3">
    <location>
        <begin position="820"/>
        <end position="825"/>
    </location>
    <ligand>
        <name>substrate</name>
    </ligand>
</feature>
<evidence type="ECO:0000313" key="10">
    <source>
        <dbReference type="Proteomes" id="UP000248057"/>
    </source>
</evidence>
<dbReference type="Proteomes" id="UP000248057">
    <property type="component" value="Unassembled WGS sequence"/>
</dbReference>
<dbReference type="PANTHER" id="PTHR11051:SF8">
    <property type="entry name" value="PROTEIN-GLUCOSYLGALACTOSYLHYDROXYLYSINE GLUCOSIDASE"/>
    <property type="match status" value="1"/>
</dbReference>
<evidence type="ECO:0000259" key="7">
    <source>
        <dbReference type="Pfam" id="PF03633"/>
    </source>
</evidence>
<keyword evidence="4" id="KW-0460">Magnesium</keyword>
<dbReference type="InterPro" id="IPR008928">
    <property type="entry name" value="6-hairpin_glycosidase_sf"/>
</dbReference>
<protein>
    <submittedName>
        <fullName evidence="9">Alpha,alpha-trehalose phosphorylase</fullName>
    </submittedName>
</protein>
<feature type="active site" description="Nucleophile" evidence="2">
    <location>
        <position position="785"/>
    </location>
</feature>
<dbReference type="SUPFAM" id="SSF74650">
    <property type="entry name" value="Galactose mutarotase-like"/>
    <property type="match status" value="1"/>
</dbReference>
<evidence type="ECO:0000256" key="5">
    <source>
        <dbReference type="PIRSR" id="PIRSR610972-4"/>
    </source>
</evidence>
<dbReference type="GO" id="GO:0005975">
    <property type="term" value="P:carbohydrate metabolic process"/>
    <property type="evidence" value="ECO:0007669"/>
    <property type="project" value="InterPro"/>
</dbReference>
<dbReference type="GeneID" id="86061084"/>
<dbReference type="AlphaFoldDB" id="A0A2V3Y6G7"/>
<reference evidence="9 10" key="1">
    <citation type="submission" date="2018-05" db="EMBL/GenBank/DDBJ databases">
        <title>Genomic Encyclopedia of Type Strains, Phase IV (KMG-IV): sequencing the most valuable type-strain genomes for metagenomic binning, comparative biology and taxonomic classification.</title>
        <authorList>
            <person name="Goeker M."/>
        </authorList>
    </citation>
    <scope>NUCLEOTIDE SEQUENCE [LARGE SCALE GENOMIC DNA]</scope>
    <source>
        <strain evidence="9 10">DSM 24995</strain>
    </source>
</reference>
<comment type="caution">
    <text evidence="9">The sequence shown here is derived from an EMBL/GenBank/DDBJ whole genome shotgun (WGS) entry which is preliminary data.</text>
</comment>
<evidence type="ECO:0000259" key="8">
    <source>
        <dbReference type="Pfam" id="PF03636"/>
    </source>
</evidence>
<dbReference type="SUPFAM" id="SSF48208">
    <property type="entry name" value="Six-hairpin glycosidases"/>
    <property type="match status" value="1"/>
</dbReference>
<dbReference type="Pfam" id="PF03632">
    <property type="entry name" value="Glyco_hydro_65m"/>
    <property type="match status" value="1"/>
</dbReference>
<evidence type="ECO:0000313" key="9">
    <source>
        <dbReference type="EMBL" id="PXX54231.1"/>
    </source>
</evidence>
<dbReference type="InterPro" id="IPR023214">
    <property type="entry name" value="HAD_sf"/>
</dbReference>
<keyword evidence="4" id="KW-0479">Metal-binding</keyword>
<keyword evidence="10" id="KW-1185">Reference proteome</keyword>
<organism evidence="9 10">
    <name type="scientific">Hungatella effluvii</name>
    <dbReference type="NCBI Taxonomy" id="1096246"/>
    <lineage>
        <taxon>Bacteria</taxon>
        <taxon>Bacillati</taxon>
        <taxon>Bacillota</taxon>
        <taxon>Clostridia</taxon>
        <taxon>Lachnospirales</taxon>
        <taxon>Lachnospiraceae</taxon>
        <taxon>Hungatella</taxon>
    </lineage>
</organism>
<dbReference type="SFLD" id="SFLDG01135">
    <property type="entry name" value="C1.5.6:_HAD__Beta-PGM__Phospha"/>
    <property type="match status" value="1"/>
</dbReference>
<feature type="binding site" evidence="3">
    <location>
        <position position="853"/>
    </location>
    <ligand>
        <name>substrate</name>
    </ligand>
</feature>
<dbReference type="InterPro" id="IPR005196">
    <property type="entry name" value="Glyco_hydro_65_N"/>
</dbReference>
<dbReference type="SFLD" id="SFLDS00003">
    <property type="entry name" value="Haloacid_Dehalogenase"/>
    <property type="match status" value="1"/>
</dbReference>
<dbReference type="Pfam" id="PF03636">
    <property type="entry name" value="Glyco_hydro_65N"/>
    <property type="match status" value="1"/>
</dbReference>
<name>A0A2V3Y6G7_9FIRM</name>
<proteinExistence type="inferred from homology"/>